<proteinExistence type="predicted"/>
<organism evidence="3 4">
    <name type="scientific">Gomphillus americanus</name>
    <dbReference type="NCBI Taxonomy" id="1940652"/>
    <lineage>
        <taxon>Eukaryota</taxon>
        <taxon>Fungi</taxon>
        <taxon>Dikarya</taxon>
        <taxon>Ascomycota</taxon>
        <taxon>Pezizomycotina</taxon>
        <taxon>Lecanoromycetes</taxon>
        <taxon>OSLEUM clade</taxon>
        <taxon>Ostropomycetidae</taxon>
        <taxon>Ostropales</taxon>
        <taxon>Graphidaceae</taxon>
        <taxon>Gomphilloideae</taxon>
        <taxon>Gomphillus</taxon>
    </lineage>
</organism>
<dbReference type="InterPro" id="IPR015943">
    <property type="entry name" value="WD40/YVTN_repeat-like_dom_sf"/>
</dbReference>
<gene>
    <name evidence="3" type="ORF">GOMPHAMPRED_007729</name>
</gene>
<evidence type="ECO:0000313" key="3">
    <source>
        <dbReference type="EMBL" id="CAF9912678.1"/>
    </source>
</evidence>
<feature type="region of interest" description="Disordered" evidence="1">
    <location>
        <begin position="1"/>
        <end position="25"/>
    </location>
</feature>
<protein>
    <recommendedName>
        <fullName evidence="2">RSE1/DDB1/CPSF1 first beta-propeller domain-containing protein</fullName>
    </recommendedName>
</protein>
<evidence type="ECO:0000256" key="1">
    <source>
        <dbReference type="SAM" id="MobiDB-lite"/>
    </source>
</evidence>
<comment type="caution">
    <text evidence="3">The sequence shown here is derived from an EMBL/GenBank/DDBJ whole genome shotgun (WGS) entry which is preliminary data.</text>
</comment>
<evidence type="ECO:0000313" key="4">
    <source>
        <dbReference type="Proteomes" id="UP000664169"/>
    </source>
</evidence>
<dbReference type="EMBL" id="CAJPDQ010000007">
    <property type="protein sequence ID" value="CAF9912678.1"/>
    <property type="molecule type" value="Genomic_DNA"/>
</dbReference>
<dbReference type="InterPro" id="IPR018846">
    <property type="entry name" value="Beta-prop_RSE1/DDB1/CPSF1_1st"/>
</dbReference>
<evidence type="ECO:0000259" key="2">
    <source>
        <dbReference type="Pfam" id="PF10433"/>
    </source>
</evidence>
<name>A0A8H3EVU7_9LECA</name>
<dbReference type="OrthoDB" id="20774at2759"/>
<dbReference type="Pfam" id="PF10433">
    <property type="entry name" value="Beta-prop_RSE1_1st"/>
    <property type="match status" value="1"/>
</dbReference>
<accession>A0A8H3EVU7</accession>
<feature type="compositionally biased region" description="Pro residues" evidence="1">
    <location>
        <begin position="1260"/>
        <end position="1271"/>
    </location>
</feature>
<feature type="domain" description="RSE1/DDB1/CPSF1 first beta-propeller" evidence="2">
    <location>
        <begin position="328"/>
        <end position="474"/>
    </location>
</feature>
<reference evidence="3" key="1">
    <citation type="submission" date="2021-03" db="EMBL/GenBank/DDBJ databases">
        <authorList>
            <person name="Tagirdzhanova G."/>
        </authorList>
    </citation>
    <scope>NUCLEOTIDE SEQUENCE</scope>
</reference>
<dbReference type="Gene3D" id="2.130.10.10">
    <property type="entry name" value="YVTN repeat-like/Quinoprotein amine dehydrogenase"/>
    <property type="match status" value="1"/>
</dbReference>
<sequence>MAQERAFRSLQRIVPPESENTEPSQINTAVSQEPEFGVLVRLSTPSPIIRSIYYAKVWRQVHDVLFIRDRSFDIYSLDSESNLQFVASQYTLDGTIKSSLVLPEPNELKLQGYNIGPQGPVGFCLPRQILVLALQVTRSDLRPYNELVFTFPYFDSAKNIKFASFKRNFSGVCCNNTGTSMAAEPKLVSFRLHLTGKTLTSSSGSLLALASQSGVLLYRLKSWHAIRDIVERNGTISAVDFEPILEERLVKLEPDHLLWHLEFVPPPVSERGWAYLVMIAENVDKHITLMLLYKIDCFKPLMEQKLDAIYHPLGGSPKTNHLVHCLWVIPLKNIPGIILGAGDRFTLIYDVRKPEFVTHPYPVDVESEEGKKSPSKLLYNAWTRSSQQKAYSSDKNIDLVYLAREDGQIVLLTIKSWSGPLEVTSLGCIGFDVDKAFAIIDLPDDEQPTFVIGGSHSNGGIASFRPKGFAKIQTIMANIDPVIDTALVPCWNNVLTGRKRIFVTSGRGLKHGAISEVRHGYANRVVESLITADGKADSVTVSKVWILPYDNEDYLITATPNGVSCQLYKFNKDMSGHRQGLRSTHVPSWSLVDRNSNHPWFSIFEDQDTITAALTRYGYYIRVTPLNIQRLSYDLTGIENMFDGDRIYGRRYKITSAVIDSYNARVLFAVDRGKSYSLECLNTWANGRHGLWSRKLTYDPSCMYIHNEDARPIAIVCTHFGSLQICDLEPGMAVLCRRMVKTNDDDVCESLMVLKKSDGKSLLMCGFRSGLLKHFDLTFIDRGKIELPWLDSISLGMTSVLIMPNYNHETYHTTARSALIFCEEASYVLGENDLQLRGSNLKQLWYADLKGNGLHQSAVLSLAVVPPWIPHAHLGTKDIFCVARNTIHQCRIELDNGPRNVPWQIHVGGSPHRVIWSDHHKRLVVGLTFELMNDVVPSSESKRSSPFLFSAIMTLDPNSNGENLEHEAPVTFVNNESRYTTVLDQSGDRISSLTEWSLDHNGNAFHMLLVTTHCGTLGKDKIQLFNFKSANGPLRTRITYRPRDRGSIQAVEVYDSTSIIALTEHYLIKLQLSSEPGLPYFREVITTKLSSPGTHLRLHQGQIIIGTKSRGLEIYTIHDQAFELVITDTSAYPSYHSTTVSTSSDPSTNLIFQLRSLPTMQGLHSHISAHHQGLKNLTPIFTVRLPSRITRLEQTSVPYRLQNNHHFPYPTVTAQSDKPFPYPTLSAFALDGAIYSLDVISLRVWRLLSIIQLAIEAKSAPPPPPPPPPSESPAKENEPIVLPGEETLERRYIDGDLLRRVVDLGDPAAKQFIRGLLMMDVTWRRLAPWLRDFFGDLPGRDEFAGVVLDLLIRTVDAA</sequence>
<dbReference type="Proteomes" id="UP000664169">
    <property type="component" value="Unassembled WGS sequence"/>
</dbReference>
<keyword evidence="4" id="KW-1185">Reference proteome</keyword>
<feature type="region of interest" description="Disordered" evidence="1">
    <location>
        <begin position="1258"/>
        <end position="1281"/>
    </location>
</feature>